<dbReference type="AlphaFoldDB" id="E6SEF5"/>
<keyword evidence="4" id="KW-0472">Membrane</keyword>
<feature type="transmembrane region" description="Helical" evidence="4">
    <location>
        <begin position="126"/>
        <end position="148"/>
    </location>
</feature>
<dbReference type="KEGG" id="ica:Intca_3349"/>
<dbReference type="CDD" id="cd00838">
    <property type="entry name" value="MPP_superfamily"/>
    <property type="match status" value="1"/>
</dbReference>
<name>E6SEF5_INTC7</name>
<dbReference type="GO" id="GO:0016020">
    <property type="term" value="C:membrane"/>
    <property type="evidence" value="ECO:0007669"/>
    <property type="project" value="GOC"/>
</dbReference>
<feature type="compositionally biased region" description="Low complexity" evidence="3">
    <location>
        <begin position="562"/>
        <end position="587"/>
    </location>
</feature>
<dbReference type="OrthoDB" id="5241348at2"/>
<evidence type="ECO:0000313" key="6">
    <source>
        <dbReference type="EMBL" id="ADU49832.1"/>
    </source>
</evidence>
<dbReference type="GO" id="GO:0009245">
    <property type="term" value="P:lipid A biosynthetic process"/>
    <property type="evidence" value="ECO:0007669"/>
    <property type="project" value="TreeGrafter"/>
</dbReference>
<sequence>MRLTRGHPGWARVGLVARWVAILAACYLGGVAATNLSPTTVETSHYRATLRLDPVPRHTPTLHSPTIVGDVDLAFTSPVLAPGLDVAVSVREEITDLLSRGPVSVRALQPTDEEVSAAVREAAVGLGWRFALGAAVVALAMSVAVHYARRRRPEAIHLVMVATALVVVSGGTGLSTALTYQPERFAALSTTGVLGTVQRNAGLLAGVESRAEQATPYLRNLLALSQALQEKFVPADLTQPVVSARILLVSDIHGANQYSLMRTIVEEEGVDAVIDTGDIINFGQVQEGEAAGIFRGIESLGVPYIFVSGNHDQSSPTDRALLRRMARVPNVVLLQDPEGVHRELSFHGLRLSGFNDPRYFGDDGEDPAGKQAPAVDAYNAAMEDEPESDLVLTHEPYAATGVARGRVLLNGHIHTSVLDGSRIQVGTFTGGGVVSHFIATEDEELRGQPYAFDVLSFGPHCALTQLTRYTYRNLIEGRPAYDNIQVVNGATIDPRGAEETRAAEAAPPAPPAPPAPSGSPESPESPESSGAPVAEGEQPRTCSPLAETTLRQIPTGSPEDGSTSTPASVTTSTLGSATATSSGTFTP</sequence>
<evidence type="ECO:0000256" key="2">
    <source>
        <dbReference type="ARBA" id="ARBA00022801"/>
    </source>
</evidence>
<dbReference type="Proteomes" id="UP000008914">
    <property type="component" value="Chromosome"/>
</dbReference>
<feature type="compositionally biased region" description="Pro residues" evidence="3">
    <location>
        <begin position="507"/>
        <end position="517"/>
    </location>
</feature>
<feature type="transmembrane region" description="Helical" evidence="4">
    <location>
        <begin position="155"/>
        <end position="180"/>
    </location>
</feature>
<evidence type="ECO:0000313" key="7">
    <source>
        <dbReference type="Proteomes" id="UP000008914"/>
    </source>
</evidence>
<keyword evidence="1" id="KW-0479">Metal-binding</keyword>
<keyword evidence="4" id="KW-1133">Transmembrane helix</keyword>
<dbReference type="InterPro" id="IPR029052">
    <property type="entry name" value="Metallo-depent_PP-like"/>
</dbReference>
<evidence type="ECO:0000256" key="4">
    <source>
        <dbReference type="SAM" id="Phobius"/>
    </source>
</evidence>
<feature type="region of interest" description="Disordered" evidence="3">
    <location>
        <begin position="497"/>
        <end position="587"/>
    </location>
</feature>
<dbReference type="GO" id="GO:0008758">
    <property type="term" value="F:UDP-2,3-diacylglucosamine hydrolase activity"/>
    <property type="evidence" value="ECO:0007669"/>
    <property type="project" value="TreeGrafter"/>
</dbReference>
<evidence type="ECO:0000256" key="1">
    <source>
        <dbReference type="ARBA" id="ARBA00022723"/>
    </source>
</evidence>
<keyword evidence="2" id="KW-0378">Hydrolase</keyword>
<keyword evidence="4" id="KW-0812">Transmembrane</keyword>
<feature type="compositionally biased region" description="Low complexity" evidence="3">
    <location>
        <begin position="518"/>
        <end position="532"/>
    </location>
</feature>
<proteinExistence type="predicted"/>
<dbReference type="STRING" id="710696.Intca_3349"/>
<keyword evidence="7" id="KW-1185">Reference proteome</keyword>
<dbReference type="InterPro" id="IPR004843">
    <property type="entry name" value="Calcineurin-like_PHP"/>
</dbReference>
<dbReference type="InterPro" id="IPR051158">
    <property type="entry name" value="Metallophosphoesterase_sf"/>
</dbReference>
<reference evidence="6 7" key="1">
    <citation type="journal article" date="2010" name="Stand. Genomic Sci.">
        <title>Complete genome sequence of Intrasporangium calvum type strain (7 KIP).</title>
        <authorList>
            <person name="Del Rio T.G."/>
            <person name="Chertkov O."/>
            <person name="Yasawong M."/>
            <person name="Lucas S."/>
            <person name="Deshpande S."/>
            <person name="Cheng J.F."/>
            <person name="Detter C."/>
            <person name="Tapia R."/>
            <person name="Han C."/>
            <person name="Goodwin L."/>
            <person name="Pitluck S."/>
            <person name="Liolios K."/>
            <person name="Ivanova N."/>
            <person name="Mavromatis K."/>
            <person name="Pati A."/>
            <person name="Chen A."/>
            <person name="Palaniappan K."/>
            <person name="Land M."/>
            <person name="Hauser L."/>
            <person name="Chang Y.J."/>
            <person name="Jeffries C.D."/>
            <person name="Rohde M."/>
            <person name="Pukall R."/>
            <person name="Sikorski J."/>
            <person name="Goker M."/>
            <person name="Woyke T."/>
            <person name="Bristow J."/>
            <person name="Eisen J.A."/>
            <person name="Markowitz V."/>
            <person name="Hugenholtz P."/>
            <person name="Kyrpides N.C."/>
            <person name="Klenk H.P."/>
            <person name="Lapidus A."/>
        </authorList>
    </citation>
    <scope>NUCLEOTIDE SEQUENCE [LARGE SCALE GENOMIC DNA]</scope>
    <source>
        <strain evidence="7">ATCC 23552 / DSM 43043 / JCM 3097 / NBRC 12989 / 7 KIP</strain>
    </source>
</reference>
<feature type="domain" description="Calcineurin-like phosphoesterase" evidence="5">
    <location>
        <begin position="245"/>
        <end position="414"/>
    </location>
</feature>
<dbReference type="GO" id="GO:0046872">
    <property type="term" value="F:metal ion binding"/>
    <property type="evidence" value="ECO:0007669"/>
    <property type="project" value="UniProtKB-KW"/>
</dbReference>
<feature type="transmembrane region" description="Helical" evidence="4">
    <location>
        <begin position="12"/>
        <end position="33"/>
    </location>
</feature>
<dbReference type="RefSeq" id="WP_013494144.1">
    <property type="nucleotide sequence ID" value="NC_014830.1"/>
</dbReference>
<accession>E6SEF5</accession>
<dbReference type="Pfam" id="PF00149">
    <property type="entry name" value="Metallophos"/>
    <property type="match status" value="1"/>
</dbReference>
<dbReference type="Gene3D" id="3.60.21.10">
    <property type="match status" value="1"/>
</dbReference>
<dbReference type="EMBL" id="CP002343">
    <property type="protein sequence ID" value="ADU49832.1"/>
    <property type="molecule type" value="Genomic_DNA"/>
</dbReference>
<gene>
    <name evidence="6" type="ordered locus">Intca_3349</name>
</gene>
<dbReference type="HOGENOM" id="CLU_464438_0_0_11"/>
<dbReference type="SUPFAM" id="SSF56300">
    <property type="entry name" value="Metallo-dependent phosphatases"/>
    <property type="match status" value="1"/>
</dbReference>
<dbReference type="eggNOG" id="COG1408">
    <property type="taxonomic scope" value="Bacteria"/>
</dbReference>
<protein>
    <submittedName>
        <fullName evidence="6">Metallophosphoesterase</fullName>
    </submittedName>
</protein>
<evidence type="ECO:0000259" key="5">
    <source>
        <dbReference type="Pfam" id="PF00149"/>
    </source>
</evidence>
<evidence type="ECO:0000256" key="3">
    <source>
        <dbReference type="SAM" id="MobiDB-lite"/>
    </source>
</evidence>
<organism evidence="6 7">
    <name type="scientific">Intrasporangium calvum (strain ATCC 23552 / DSM 43043 / JCM 3097 / NBRC 12989 / NCIMB 10167 / NRRL B-3866 / 7 KIP)</name>
    <dbReference type="NCBI Taxonomy" id="710696"/>
    <lineage>
        <taxon>Bacteria</taxon>
        <taxon>Bacillati</taxon>
        <taxon>Actinomycetota</taxon>
        <taxon>Actinomycetes</taxon>
        <taxon>Micrococcales</taxon>
        <taxon>Intrasporangiaceae</taxon>
        <taxon>Intrasporangium</taxon>
    </lineage>
</organism>
<dbReference type="PANTHER" id="PTHR31302:SF31">
    <property type="entry name" value="PHOSPHODIESTERASE YAEI"/>
    <property type="match status" value="1"/>
</dbReference>
<dbReference type="PANTHER" id="PTHR31302">
    <property type="entry name" value="TRANSMEMBRANE PROTEIN WITH METALLOPHOSPHOESTERASE DOMAIN-RELATED"/>
    <property type="match status" value="1"/>
</dbReference>